<comment type="caution">
    <text evidence="4">The sequence shown here is derived from an EMBL/GenBank/DDBJ whole genome shotgun (WGS) entry which is preliminary data.</text>
</comment>
<dbReference type="InterPro" id="IPR000119">
    <property type="entry name" value="Hist_DNA-bd"/>
</dbReference>
<evidence type="ECO:0000256" key="1">
    <source>
        <dbReference type="ARBA" id="ARBA00023067"/>
    </source>
</evidence>
<dbReference type="InterPro" id="IPR020816">
    <property type="entry name" value="Histone-like_DNA-bd_CS"/>
</dbReference>
<accession>A0ABV6E4E3</accession>
<evidence type="ECO:0000313" key="5">
    <source>
        <dbReference type="Proteomes" id="UP001589698"/>
    </source>
</evidence>
<comment type="similarity">
    <text evidence="3">Belongs to the bacterial histone-like protein family.</text>
</comment>
<keyword evidence="5" id="KW-1185">Reference proteome</keyword>
<dbReference type="CDD" id="cd13831">
    <property type="entry name" value="HU"/>
    <property type="match status" value="1"/>
</dbReference>
<protein>
    <submittedName>
        <fullName evidence="4">HU family DNA-binding protein</fullName>
    </submittedName>
</protein>
<dbReference type="SMART" id="SM00411">
    <property type="entry name" value="BHL"/>
    <property type="match status" value="1"/>
</dbReference>
<keyword evidence="2 4" id="KW-0238">DNA-binding</keyword>
<dbReference type="PROSITE" id="PS00045">
    <property type="entry name" value="HISTONE_LIKE"/>
    <property type="match status" value="1"/>
</dbReference>
<dbReference type="PANTHER" id="PTHR33175:SF3">
    <property type="entry name" value="DNA-BINDING PROTEIN HU-BETA"/>
    <property type="match status" value="1"/>
</dbReference>
<organism evidence="4 5">
    <name type="scientific">Nocardioides zeicaulis</name>
    <dbReference type="NCBI Taxonomy" id="1776857"/>
    <lineage>
        <taxon>Bacteria</taxon>
        <taxon>Bacillati</taxon>
        <taxon>Actinomycetota</taxon>
        <taxon>Actinomycetes</taxon>
        <taxon>Propionibacteriales</taxon>
        <taxon>Nocardioidaceae</taxon>
        <taxon>Nocardioides</taxon>
    </lineage>
</organism>
<dbReference type="PANTHER" id="PTHR33175">
    <property type="entry name" value="DNA-BINDING PROTEIN HU"/>
    <property type="match status" value="1"/>
</dbReference>
<evidence type="ECO:0000256" key="3">
    <source>
        <dbReference type="RuleBase" id="RU003939"/>
    </source>
</evidence>
<dbReference type="EMBL" id="JBHLXH010000002">
    <property type="protein sequence ID" value="MFC0223872.1"/>
    <property type="molecule type" value="Genomic_DNA"/>
</dbReference>
<sequence length="91" mass="9379">MNKRELVDAVAEKTGLSKSEAEKAVDAVVGAVSSALQSGDKVAVPGFGTFDVRERSARTGRNPQTGETMEIAASRSAGFKPATALKNALNG</sequence>
<dbReference type="RefSeq" id="WP_378519668.1">
    <property type="nucleotide sequence ID" value="NZ_CBCSDI010000033.1"/>
</dbReference>
<dbReference type="GO" id="GO:0003677">
    <property type="term" value="F:DNA binding"/>
    <property type="evidence" value="ECO:0007669"/>
    <property type="project" value="UniProtKB-KW"/>
</dbReference>
<dbReference type="InterPro" id="IPR010992">
    <property type="entry name" value="IHF-like_DNA-bd_dom_sf"/>
</dbReference>
<proteinExistence type="inferred from homology"/>
<dbReference type="Gene3D" id="4.10.520.10">
    <property type="entry name" value="IHF-like DNA-binding proteins"/>
    <property type="match status" value="1"/>
</dbReference>
<gene>
    <name evidence="4" type="ORF">ACFFJG_15395</name>
</gene>
<name>A0ABV6E4E3_9ACTN</name>
<keyword evidence="1" id="KW-0226">DNA condensation</keyword>
<reference evidence="4 5" key="1">
    <citation type="submission" date="2024-09" db="EMBL/GenBank/DDBJ databases">
        <authorList>
            <person name="Sun Q."/>
            <person name="Mori K."/>
        </authorList>
    </citation>
    <scope>NUCLEOTIDE SEQUENCE [LARGE SCALE GENOMIC DNA]</scope>
    <source>
        <strain evidence="4 5">CCM 8654</strain>
    </source>
</reference>
<evidence type="ECO:0000313" key="4">
    <source>
        <dbReference type="EMBL" id="MFC0223872.1"/>
    </source>
</evidence>
<evidence type="ECO:0000256" key="2">
    <source>
        <dbReference type="ARBA" id="ARBA00023125"/>
    </source>
</evidence>
<dbReference type="Pfam" id="PF00216">
    <property type="entry name" value="Bac_DNA_binding"/>
    <property type="match status" value="1"/>
</dbReference>
<dbReference type="PRINTS" id="PR01727">
    <property type="entry name" value="DNABINDINGHU"/>
</dbReference>
<dbReference type="Proteomes" id="UP001589698">
    <property type="component" value="Unassembled WGS sequence"/>
</dbReference>
<dbReference type="SUPFAM" id="SSF47729">
    <property type="entry name" value="IHF-like DNA-binding proteins"/>
    <property type="match status" value="1"/>
</dbReference>